<evidence type="ECO:0000256" key="3">
    <source>
        <dbReference type="ARBA" id="ARBA00012483"/>
    </source>
</evidence>
<dbReference type="AlphaFoldDB" id="A0A2P6NTV4"/>
<keyword evidence="10 12" id="KW-1133">Transmembrane helix</keyword>
<sequence>MSIEKRLNQVSLFLAASSLAGAGGVLAFLGYRENLKIKYLKACPTKTLEELDRDTDPWTEWNQTPKPAPFFIKTYGRVSSEQPMTIPSVRDKVIVYDRQTTEVSANPLRNLMYKAGDRSDLDHIHKSTPYYVFEGAGRADMRMVNAKPELETVSVKEERIASPLISFFLSPFIHYPYKLVTTERVLPINRQIFLTGMISRRKTGQLEVLEPRDYYWDPKFPCILSPKSEEEVLRDMRFKRNEYLAAGSVLTTVASLFLRNIKLHSEMVAQEEAEFRIDPRRPEIERWVYEVFQVVGVMASPQMISFYTEQLLSGQTNYQAVQEEAIRLTTTKAETTLSSSQGATVFNEQQTSEKKMNASSNSPITESLSSELFPIVPTKASEDERIREYVETLYITYTGRLGDPASMNFLFNSIKDKSYSLMQADLFVSRSPPAQSYQKIKVQKEKENQEKVTTYVKELFRVFCKRRPTQKEEEGFVKAITSKECTLQQVEGEMIL</sequence>
<accession>A0A2P6NTV4</accession>
<dbReference type="GO" id="GO:0016567">
    <property type="term" value="P:protein ubiquitination"/>
    <property type="evidence" value="ECO:0007669"/>
    <property type="project" value="InterPro"/>
</dbReference>
<evidence type="ECO:0000256" key="8">
    <source>
        <dbReference type="ARBA" id="ARBA00022786"/>
    </source>
</evidence>
<evidence type="ECO:0000256" key="5">
    <source>
        <dbReference type="ARBA" id="ARBA00022692"/>
    </source>
</evidence>
<name>A0A2P6NTV4_9EUKA</name>
<keyword evidence="6" id="KW-0479">Metal-binding</keyword>
<evidence type="ECO:0000256" key="4">
    <source>
        <dbReference type="ARBA" id="ARBA00022679"/>
    </source>
</evidence>
<evidence type="ECO:0000256" key="9">
    <source>
        <dbReference type="ARBA" id="ARBA00022833"/>
    </source>
</evidence>
<evidence type="ECO:0000313" key="14">
    <source>
        <dbReference type="EMBL" id="PRP87392.1"/>
    </source>
</evidence>
<dbReference type="InParanoid" id="A0A2P6NTV4"/>
<evidence type="ECO:0000259" key="13">
    <source>
        <dbReference type="Pfam" id="PF12483"/>
    </source>
</evidence>
<dbReference type="Pfam" id="PF12483">
    <property type="entry name" value="GIDE"/>
    <property type="match status" value="1"/>
</dbReference>
<evidence type="ECO:0000256" key="7">
    <source>
        <dbReference type="ARBA" id="ARBA00022771"/>
    </source>
</evidence>
<dbReference type="EMBL" id="MDYQ01000020">
    <property type="protein sequence ID" value="PRP87392.1"/>
    <property type="molecule type" value="Genomic_DNA"/>
</dbReference>
<feature type="transmembrane region" description="Helical" evidence="12">
    <location>
        <begin position="12"/>
        <end position="31"/>
    </location>
</feature>
<evidence type="ECO:0000256" key="11">
    <source>
        <dbReference type="ARBA" id="ARBA00023136"/>
    </source>
</evidence>
<evidence type="ECO:0000256" key="12">
    <source>
        <dbReference type="SAM" id="Phobius"/>
    </source>
</evidence>
<gene>
    <name evidence="14" type="ORF">PROFUN_00603</name>
</gene>
<dbReference type="EC" id="2.3.2.27" evidence="3"/>
<dbReference type="OrthoDB" id="15907at2759"/>
<feature type="domain" description="E3 Ubiquitin ligase MUL1-like" evidence="13">
    <location>
        <begin position="121"/>
        <end position="255"/>
    </location>
</feature>
<dbReference type="Proteomes" id="UP000241769">
    <property type="component" value="Unassembled WGS sequence"/>
</dbReference>
<evidence type="ECO:0000256" key="1">
    <source>
        <dbReference type="ARBA" id="ARBA00000900"/>
    </source>
</evidence>
<dbReference type="GO" id="GO:0008270">
    <property type="term" value="F:zinc ion binding"/>
    <property type="evidence" value="ECO:0007669"/>
    <property type="project" value="UniProtKB-KW"/>
</dbReference>
<evidence type="ECO:0000256" key="10">
    <source>
        <dbReference type="ARBA" id="ARBA00022989"/>
    </source>
</evidence>
<evidence type="ECO:0000256" key="2">
    <source>
        <dbReference type="ARBA" id="ARBA00004141"/>
    </source>
</evidence>
<comment type="caution">
    <text evidence="14">The sequence shown here is derived from an EMBL/GenBank/DDBJ whole genome shotgun (WGS) entry which is preliminary data.</text>
</comment>
<reference evidence="14 15" key="1">
    <citation type="journal article" date="2018" name="Genome Biol. Evol.">
        <title>Multiple Roots of Fruiting Body Formation in Amoebozoa.</title>
        <authorList>
            <person name="Hillmann F."/>
            <person name="Forbes G."/>
            <person name="Novohradska S."/>
            <person name="Ferling I."/>
            <person name="Riege K."/>
            <person name="Groth M."/>
            <person name="Westermann M."/>
            <person name="Marz M."/>
            <person name="Spaller T."/>
            <person name="Winckler T."/>
            <person name="Schaap P."/>
            <person name="Glockner G."/>
        </authorList>
    </citation>
    <scope>NUCLEOTIDE SEQUENCE [LARGE SCALE GENOMIC DNA]</scope>
    <source>
        <strain evidence="14 15">Jena</strain>
    </source>
</reference>
<keyword evidence="9" id="KW-0862">Zinc</keyword>
<keyword evidence="5 12" id="KW-0812">Transmembrane</keyword>
<keyword evidence="15" id="KW-1185">Reference proteome</keyword>
<evidence type="ECO:0000256" key="6">
    <source>
        <dbReference type="ARBA" id="ARBA00022723"/>
    </source>
</evidence>
<comment type="catalytic activity">
    <reaction evidence="1">
        <text>S-ubiquitinyl-[E2 ubiquitin-conjugating enzyme]-L-cysteine + [acceptor protein]-L-lysine = [E2 ubiquitin-conjugating enzyme]-L-cysteine + N(6)-ubiquitinyl-[acceptor protein]-L-lysine.</text>
        <dbReference type="EC" id="2.3.2.27"/>
    </reaction>
</comment>
<protein>
    <recommendedName>
        <fullName evidence="3">RING-type E3 ubiquitin transferase</fullName>
        <ecNumber evidence="3">2.3.2.27</ecNumber>
    </recommendedName>
</protein>
<organism evidence="14 15">
    <name type="scientific">Planoprotostelium fungivorum</name>
    <dbReference type="NCBI Taxonomy" id="1890364"/>
    <lineage>
        <taxon>Eukaryota</taxon>
        <taxon>Amoebozoa</taxon>
        <taxon>Evosea</taxon>
        <taxon>Variosea</taxon>
        <taxon>Cavosteliida</taxon>
        <taxon>Cavosteliaceae</taxon>
        <taxon>Planoprotostelium</taxon>
    </lineage>
</organism>
<comment type="subcellular location">
    <subcellularLocation>
        <location evidence="2">Membrane</location>
        <topology evidence="2">Multi-pass membrane protein</topology>
    </subcellularLocation>
</comment>
<dbReference type="InterPro" id="IPR022170">
    <property type="entry name" value="MUL1-like"/>
</dbReference>
<dbReference type="GO" id="GO:0061630">
    <property type="term" value="F:ubiquitin protein ligase activity"/>
    <property type="evidence" value="ECO:0007669"/>
    <property type="project" value="UniProtKB-EC"/>
</dbReference>
<dbReference type="GO" id="GO:0016020">
    <property type="term" value="C:membrane"/>
    <property type="evidence" value="ECO:0007669"/>
    <property type="project" value="UniProtKB-SubCell"/>
</dbReference>
<evidence type="ECO:0000313" key="15">
    <source>
        <dbReference type="Proteomes" id="UP000241769"/>
    </source>
</evidence>
<keyword evidence="4" id="KW-0808">Transferase</keyword>
<proteinExistence type="predicted"/>
<keyword evidence="8" id="KW-0833">Ubl conjugation pathway</keyword>
<keyword evidence="11 12" id="KW-0472">Membrane</keyword>
<keyword evidence="7" id="KW-0863">Zinc-finger</keyword>